<dbReference type="KEGG" id="ccoc:CCON33237_0045"/>
<sequence length="114" mass="13377">MYLEEKQSITQTENGAYIKVENLGIPNDNQVSTVCPHSIVKGRLDKRRIEQVAPVSLYGEYQNIHLTDEKYQNLKDRLKGHTDTMTEKLLRYIKSKGTDYKDHYVTILNWYELV</sequence>
<dbReference type="EMBL" id="CP012541">
    <property type="protein sequence ID" value="ALF46775.1"/>
    <property type="molecule type" value="Genomic_DNA"/>
</dbReference>
<protein>
    <submittedName>
        <fullName evidence="1">Uncharacterized protein</fullName>
    </submittedName>
</protein>
<dbReference type="Proteomes" id="UP000066049">
    <property type="component" value="Chromosome"/>
</dbReference>
<dbReference type="RefSeq" id="WP_009295465.1">
    <property type="nucleotide sequence ID" value="NZ_CABFLX010000031.1"/>
</dbReference>
<evidence type="ECO:0000313" key="2">
    <source>
        <dbReference type="Proteomes" id="UP000066049"/>
    </source>
</evidence>
<dbReference type="PATRIC" id="fig|199.248.peg.49"/>
<dbReference type="AlphaFoldDB" id="A0A0M5MK33"/>
<accession>A0A0M5MK33</accession>
<evidence type="ECO:0000313" key="1">
    <source>
        <dbReference type="EMBL" id="ALF46775.1"/>
    </source>
</evidence>
<name>A0A0M5MK33_9BACT</name>
<dbReference type="GeneID" id="64571820"/>
<proteinExistence type="predicted"/>
<reference evidence="2" key="1">
    <citation type="submission" date="2015-08" db="EMBL/GenBank/DDBJ databases">
        <title>Comparative genomics of the Campylobacter concisus group.</title>
        <authorList>
            <person name="Miller W.G."/>
            <person name="Yee E."/>
            <person name="Chapman M.H."/>
            <person name="Huynh S."/>
            <person name="Bono J.L."/>
            <person name="On S.L.W."/>
            <person name="St Leger J."/>
            <person name="Foster G."/>
            <person name="Parker C.T."/>
        </authorList>
    </citation>
    <scope>NUCLEOTIDE SEQUENCE [LARGE SCALE GENOMIC DNA]</scope>
    <source>
        <strain evidence="2">ATCC 33237</strain>
    </source>
</reference>
<organism evidence="1 2">
    <name type="scientific">Campylobacter concisus</name>
    <dbReference type="NCBI Taxonomy" id="199"/>
    <lineage>
        <taxon>Bacteria</taxon>
        <taxon>Pseudomonadati</taxon>
        <taxon>Campylobacterota</taxon>
        <taxon>Epsilonproteobacteria</taxon>
        <taxon>Campylobacterales</taxon>
        <taxon>Campylobacteraceae</taxon>
        <taxon>Campylobacter</taxon>
    </lineage>
</organism>
<gene>
    <name evidence="1" type="ORF">CCON33237_0045</name>
</gene>